<dbReference type="GO" id="GO:0031267">
    <property type="term" value="F:small GTPase binding"/>
    <property type="evidence" value="ECO:0007669"/>
    <property type="project" value="TreeGrafter"/>
</dbReference>
<dbReference type="PANTHER" id="PTHR24113">
    <property type="entry name" value="RAN GTPASE-ACTIVATING PROTEIN 1"/>
    <property type="match status" value="1"/>
</dbReference>
<sequence>MFISFFSSLFILPIFILLLEKRCRCINDSHPSSKTKYLKICTGCPKIDALKINKILQTLSLGHNGIGDEGTRHLSDAFKINQTINAINLHTNQIGDQGASCLSDTLMNNQINDQGACHLADALKVNETILVLKIGFNLIAAQTIDGLPDDVKRRMTLQM</sequence>
<dbReference type="GO" id="GO:0005096">
    <property type="term" value="F:GTPase activator activity"/>
    <property type="evidence" value="ECO:0007669"/>
    <property type="project" value="UniProtKB-KW"/>
</dbReference>
<reference evidence="5" key="1">
    <citation type="submission" date="2021-02" db="EMBL/GenBank/DDBJ databases">
        <authorList>
            <person name="Nowell W R."/>
        </authorList>
    </citation>
    <scope>NUCLEOTIDE SEQUENCE</scope>
</reference>
<dbReference type="GO" id="GO:0006913">
    <property type="term" value="P:nucleocytoplasmic transport"/>
    <property type="evidence" value="ECO:0007669"/>
    <property type="project" value="TreeGrafter"/>
</dbReference>
<keyword evidence="2" id="KW-0433">Leucine-rich repeat</keyword>
<organism evidence="5 6">
    <name type="scientific">Adineta ricciae</name>
    <name type="common">Rotifer</name>
    <dbReference type="NCBI Taxonomy" id="249248"/>
    <lineage>
        <taxon>Eukaryota</taxon>
        <taxon>Metazoa</taxon>
        <taxon>Spiralia</taxon>
        <taxon>Gnathifera</taxon>
        <taxon>Rotifera</taxon>
        <taxon>Eurotatoria</taxon>
        <taxon>Bdelloidea</taxon>
        <taxon>Adinetida</taxon>
        <taxon>Adinetidae</taxon>
        <taxon>Adineta</taxon>
    </lineage>
</organism>
<evidence type="ECO:0000256" key="3">
    <source>
        <dbReference type="ARBA" id="ARBA00022737"/>
    </source>
</evidence>
<feature type="signal peptide" evidence="4">
    <location>
        <begin position="1"/>
        <end position="25"/>
    </location>
</feature>
<dbReference type="OrthoDB" id="120976at2759"/>
<dbReference type="GO" id="GO:0005829">
    <property type="term" value="C:cytosol"/>
    <property type="evidence" value="ECO:0007669"/>
    <property type="project" value="TreeGrafter"/>
</dbReference>
<evidence type="ECO:0000256" key="4">
    <source>
        <dbReference type="SAM" id="SignalP"/>
    </source>
</evidence>
<evidence type="ECO:0000313" key="5">
    <source>
        <dbReference type="EMBL" id="CAF1434699.1"/>
    </source>
</evidence>
<evidence type="ECO:0000313" key="6">
    <source>
        <dbReference type="Proteomes" id="UP000663852"/>
    </source>
</evidence>
<dbReference type="GO" id="GO:0048471">
    <property type="term" value="C:perinuclear region of cytoplasm"/>
    <property type="evidence" value="ECO:0007669"/>
    <property type="project" value="TreeGrafter"/>
</dbReference>
<evidence type="ECO:0000256" key="2">
    <source>
        <dbReference type="ARBA" id="ARBA00022614"/>
    </source>
</evidence>
<feature type="chain" id="PRO_5032668429" evidence="4">
    <location>
        <begin position="26"/>
        <end position="159"/>
    </location>
</feature>
<keyword evidence="3" id="KW-0677">Repeat</keyword>
<dbReference type="Gene3D" id="3.80.10.10">
    <property type="entry name" value="Ribonuclease Inhibitor"/>
    <property type="match status" value="1"/>
</dbReference>
<gene>
    <name evidence="5" type="ORF">EDS130_LOCUS38444</name>
</gene>
<dbReference type="PANTHER" id="PTHR24113:SF12">
    <property type="entry name" value="RAN GTPASE-ACTIVATING PROTEIN 1"/>
    <property type="match status" value="1"/>
</dbReference>
<dbReference type="InterPro" id="IPR001611">
    <property type="entry name" value="Leu-rich_rpt"/>
</dbReference>
<keyword evidence="1" id="KW-0343">GTPase activation</keyword>
<dbReference type="InterPro" id="IPR027038">
    <property type="entry name" value="RanGap"/>
</dbReference>
<dbReference type="InterPro" id="IPR032675">
    <property type="entry name" value="LRR_dom_sf"/>
</dbReference>
<dbReference type="SMART" id="SM00368">
    <property type="entry name" value="LRR_RI"/>
    <property type="match status" value="2"/>
</dbReference>
<evidence type="ECO:0000256" key="1">
    <source>
        <dbReference type="ARBA" id="ARBA00022468"/>
    </source>
</evidence>
<accession>A0A815NCJ4</accession>
<protein>
    <submittedName>
        <fullName evidence="5">Uncharacterized protein</fullName>
    </submittedName>
</protein>
<dbReference type="Pfam" id="PF13516">
    <property type="entry name" value="LRR_6"/>
    <property type="match status" value="2"/>
</dbReference>
<dbReference type="AlphaFoldDB" id="A0A815NCJ4"/>
<proteinExistence type="predicted"/>
<dbReference type="GO" id="GO:0005634">
    <property type="term" value="C:nucleus"/>
    <property type="evidence" value="ECO:0007669"/>
    <property type="project" value="TreeGrafter"/>
</dbReference>
<keyword evidence="4" id="KW-0732">Signal</keyword>
<dbReference type="SUPFAM" id="SSF52047">
    <property type="entry name" value="RNI-like"/>
    <property type="match status" value="1"/>
</dbReference>
<dbReference type="Proteomes" id="UP000663852">
    <property type="component" value="Unassembled WGS sequence"/>
</dbReference>
<dbReference type="EMBL" id="CAJNOJ010000401">
    <property type="protein sequence ID" value="CAF1434699.1"/>
    <property type="molecule type" value="Genomic_DNA"/>
</dbReference>
<name>A0A815NCJ4_ADIRI</name>
<comment type="caution">
    <text evidence="5">The sequence shown here is derived from an EMBL/GenBank/DDBJ whole genome shotgun (WGS) entry which is preliminary data.</text>
</comment>